<reference evidence="7" key="1">
    <citation type="submission" date="2021-01" db="UniProtKB">
        <authorList>
            <consortium name="EnsemblPlants"/>
        </authorList>
    </citation>
    <scope>IDENTIFICATION</scope>
</reference>
<protein>
    <recommendedName>
        <fullName evidence="9">Phototropic-responsive NPH3 family protein</fullName>
    </recommendedName>
</protein>
<dbReference type="PROSITE" id="PS50097">
    <property type="entry name" value="BTB"/>
    <property type="match status" value="1"/>
</dbReference>
<evidence type="ECO:0000313" key="8">
    <source>
        <dbReference type="Proteomes" id="UP000594263"/>
    </source>
</evidence>
<organism evidence="7 8">
    <name type="scientific">Kalanchoe fedtschenkoi</name>
    <name type="common">Lavender scallops</name>
    <name type="synonym">South American air plant</name>
    <dbReference type="NCBI Taxonomy" id="63787"/>
    <lineage>
        <taxon>Eukaryota</taxon>
        <taxon>Viridiplantae</taxon>
        <taxon>Streptophyta</taxon>
        <taxon>Embryophyta</taxon>
        <taxon>Tracheophyta</taxon>
        <taxon>Spermatophyta</taxon>
        <taxon>Magnoliopsida</taxon>
        <taxon>eudicotyledons</taxon>
        <taxon>Gunneridae</taxon>
        <taxon>Pentapetalae</taxon>
        <taxon>Saxifragales</taxon>
        <taxon>Crassulaceae</taxon>
        <taxon>Kalanchoe</taxon>
    </lineage>
</organism>
<dbReference type="InterPro" id="IPR043454">
    <property type="entry name" value="NPH3/RPT2-like"/>
</dbReference>
<name>A0A7N0UXD7_KALFE</name>
<evidence type="ECO:0008006" key="9">
    <source>
        <dbReference type="Google" id="ProtNLM"/>
    </source>
</evidence>
<dbReference type="Gene3D" id="3.30.710.10">
    <property type="entry name" value="Potassium Channel Kv1.1, Chain A"/>
    <property type="match status" value="1"/>
</dbReference>
<comment type="similarity">
    <text evidence="3">Belongs to the NPH3 family.</text>
</comment>
<dbReference type="SUPFAM" id="SSF54695">
    <property type="entry name" value="POZ domain"/>
    <property type="match status" value="1"/>
</dbReference>
<evidence type="ECO:0000256" key="3">
    <source>
        <dbReference type="PROSITE-ProRule" id="PRU00982"/>
    </source>
</evidence>
<dbReference type="Gramene" id="Kaladp0089s0123.1.v1.1">
    <property type="protein sequence ID" value="Kaladp0089s0123.1.v1.1"/>
    <property type="gene ID" value="Kaladp0089s0123.v1.1"/>
</dbReference>
<keyword evidence="2" id="KW-0833">Ubl conjugation pathway</keyword>
<dbReference type="InterPro" id="IPR027356">
    <property type="entry name" value="NPH3_dom"/>
</dbReference>
<feature type="region of interest" description="Disordered" evidence="4">
    <location>
        <begin position="477"/>
        <end position="547"/>
    </location>
</feature>
<dbReference type="PANTHER" id="PTHR32370">
    <property type="entry name" value="OS12G0117600 PROTEIN"/>
    <property type="match status" value="1"/>
</dbReference>
<dbReference type="Proteomes" id="UP000594263">
    <property type="component" value="Unplaced"/>
</dbReference>
<evidence type="ECO:0000256" key="1">
    <source>
        <dbReference type="ARBA" id="ARBA00004906"/>
    </source>
</evidence>
<dbReference type="Pfam" id="PF03000">
    <property type="entry name" value="NPH3"/>
    <property type="match status" value="1"/>
</dbReference>
<feature type="compositionally biased region" description="Polar residues" evidence="4">
    <location>
        <begin position="497"/>
        <end position="507"/>
    </location>
</feature>
<keyword evidence="8" id="KW-1185">Reference proteome</keyword>
<feature type="domain" description="BTB" evidence="5">
    <location>
        <begin position="29"/>
        <end position="97"/>
    </location>
</feature>
<feature type="domain" description="NPH3" evidence="6">
    <location>
        <begin position="199"/>
        <end position="476"/>
    </location>
</feature>
<evidence type="ECO:0000259" key="6">
    <source>
        <dbReference type="PROSITE" id="PS51649"/>
    </source>
</evidence>
<dbReference type="PROSITE" id="PS51649">
    <property type="entry name" value="NPH3"/>
    <property type="match status" value="1"/>
</dbReference>
<evidence type="ECO:0000256" key="4">
    <source>
        <dbReference type="SAM" id="MobiDB-lite"/>
    </source>
</evidence>
<proteinExistence type="inferred from homology"/>
<dbReference type="EnsemblPlants" id="Kaladp0089s0123.1.v1.1">
    <property type="protein sequence ID" value="Kaladp0089s0123.1.v1.1"/>
    <property type="gene ID" value="Kaladp0089s0123.v1.1"/>
</dbReference>
<comment type="pathway">
    <text evidence="1">Protein modification; protein ubiquitination.</text>
</comment>
<sequence>MKFMKLGTSVDTFYTEDNNIRTLDCAVPSDLIVHINNTSYHLHQYALLPKCGVLQEIFVDGGDSSSLSIELHDVPGGEEAFELCAKFCYGIQIRLSAENFVLAYCAAKFLRMTEVQEKGNLILKLESFFESCVLEGWKDSIVALKSTLKVPDSSEQLGLTGRFIDSIVDKILVPPPKVMWSFTYSRSGYERRQQAVPMDWWTEDLSCLDAELFRSVIVSVRSTSILLPQLIGEALHVYASCNLLPKTASTKSPQSSTSGANLSFEAKKQMLESIASLIPLDRGSVSVRFLLRLLSLAHQLEMSSSTKTELTRRCSAQLGDATVDDLLLVSSSSTDQDFYDIEPVKAVLGNYLTLYRRLLASHPEDKTKVSGSFQKVGKLIDSLLQIVASDVSLPVSDFISLAKLLPKIARPDHDELYKAINIYLKEHPNLPKPDKKSLCSILDCERLSHEVAAQAVKNDLLPLRTVVQVLFFEQERASRAKPPKSKTTSGSSDRRQNSSQGKSSNSPAADHRQDLTIAVADIRPRKDEGSASRRNRTTQQKTHLKNAIKKILDC</sequence>
<dbReference type="InterPro" id="IPR011333">
    <property type="entry name" value="SKP1/BTB/POZ_sf"/>
</dbReference>
<dbReference type="OMA" id="FPLVPKC"/>
<feature type="compositionally biased region" description="Basic and acidic residues" evidence="4">
    <location>
        <begin position="522"/>
        <end position="531"/>
    </location>
</feature>
<evidence type="ECO:0000313" key="7">
    <source>
        <dbReference type="EnsemblPlants" id="Kaladp0089s0123.1.v1.1"/>
    </source>
</evidence>
<evidence type="ECO:0000259" key="5">
    <source>
        <dbReference type="PROSITE" id="PS50097"/>
    </source>
</evidence>
<dbReference type="AlphaFoldDB" id="A0A7N0UXD7"/>
<dbReference type="UniPathway" id="UPA00143"/>
<accession>A0A7N0UXD7</accession>
<dbReference type="InterPro" id="IPR000210">
    <property type="entry name" value="BTB/POZ_dom"/>
</dbReference>
<evidence type="ECO:0000256" key="2">
    <source>
        <dbReference type="ARBA" id="ARBA00022786"/>
    </source>
</evidence>
<dbReference type="GO" id="GO:0016567">
    <property type="term" value="P:protein ubiquitination"/>
    <property type="evidence" value="ECO:0007669"/>
    <property type="project" value="UniProtKB-UniPathway"/>
</dbReference>